<dbReference type="EMBL" id="JBHFNT010000296">
    <property type="protein sequence ID" value="MFB2839142.1"/>
    <property type="molecule type" value="Genomic_DNA"/>
</dbReference>
<comment type="similarity">
    <text evidence="1">Belongs to the acetyltransferase family. RimI subfamily.</text>
</comment>
<keyword evidence="7" id="KW-1185">Reference proteome</keyword>
<reference evidence="6 7" key="1">
    <citation type="submission" date="2024-09" db="EMBL/GenBank/DDBJ databases">
        <title>Floridaenema gen nov. (Aerosakkonemataceae, Aerosakkonematales ord. nov., Cyanobacteria) from benthic tropical and subtropical fresh waters, with the description of four new species.</title>
        <authorList>
            <person name="Moretto J.A."/>
            <person name="Berthold D.E."/>
            <person name="Lefler F.W."/>
            <person name="Huang I.-S."/>
            <person name="Laughinghouse H. IV."/>
        </authorList>
    </citation>
    <scope>NUCLEOTIDE SEQUENCE [LARGE SCALE GENOMIC DNA]</scope>
    <source>
        <strain evidence="6 7">BLCC-F167</strain>
    </source>
</reference>
<evidence type="ECO:0000313" key="7">
    <source>
        <dbReference type="Proteomes" id="UP001576780"/>
    </source>
</evidence>
<accession>A0ABV4WVJ6</accession>
<dbReference type="InterPro" id="IPR000182">
    <property type="entry name" value="GNAT_dom"/>
</dbReference>
<dbReference type="Pfam" id="PF00583">
    <property type="entry name" value="Acetyltransf_1"/>
    <property type="match status" value="1"/>
</dbReference>
<evidence type="ECO:0000256" key="3">
    <source>
        <dbReference type="ARBA" id="ARBA00022679"/>
    </source>
</evidence>
<sequence length="224" mass="24935">MTQTLIIQPLTTDLLPAVVELDQKCFAGLWTLEGYQRELESPNSDVLLILTERGSREAEKQGSRGAEDKNSSCPLVPLSPCPLVPSPQSPVPSPRLLAMGCQWAILDEAHITIVAVSPDYQHQGLGQAMLLALLSRARQRGIERATLEVKASNQPAISLYQKFGFKVAGTRRGYYQDTGEDALVLWLNGLQYPEFTQTLADWEQQMRLRLGAYGWELLIREIAN</sequence>
<dbReference type="Proteomes" id="UP001576780">
    <property type="component" value="Unassembled WGS sequence"/>
</dbReference>
<evidence type="ECO:0000259" key="5">
    <source>
        <dbReference type="PROSITE" id="PS51186"/>
    </source>
</evidence>
<dbReference type="PROSITE" id="PS51186">
    <property type="entry name" value="GNAT"/>
    <property type="match status" value="1"/>
</dbReference>
<dbReference type="GO" id="GO:0008999">
    <property type="term" value="F:protein-N-terminal-alanine acetyltransferase activity"/>
    <property type="evidence" value="ECO:0007669"/>
    <property type="project" value="UniProtKB-EC"/>
</dbReference>
<dbReference type="PANTHER" id="PTHR43420:SF44">
    <property type="entry name" value="ACETYLTRANSFERASE YPEA"/>
    <property type="match status" value="1"/>
</dbReference>
<gene>
    <name evidence="6" type="primary">rimI</name>
    <name evidence="6" type="ORF">ACE1CA_32015</name>
</gene>
<dbReference type="Gene3D" id="3.40.630.30">
    <property type="match status" value="1"/>
</dbReference>
<name>A0ABV4WVJ6_9CYAN</name>
<evidence type="ECO:0000256" key="4">
    <source>
        <dbReference type="ARBA" id="ARBA00023315"/>
    </source>
</evidence>
<dbReference type="InterPro" id="IPR006464">
    <property type="entry name" value="AcTrfase_RimI/Ard1"/>
</dbReference>
<keyword evidence="3 6" id="KW-0808">Transferase</keyword>
<dbReference type="SUPFAM" id="SSF55729">
    <property type="entry name" value="Acyl-CoA N-acyltransferases (Nat)"/>
    <property type="match status" value="1"/>
</dbReference>
<dbReference type="RefSeq" id="WP_413281430.1">
    <property type="nucleotide sequence ID" value="NZ_JBHFNT010000296.1"/>
</dbReference>
<organism evidence="6 7">
    <name type="scientific">Floridaenema evergladense BLCC-F167</name>
    <dbReference type="NCBI Taxonomy" id="3153639"/>
    <lineage>
        <taxon>Bacteria</taxon>
        <taxon>Bacillati</taxon>
        <taxon>Cyanobacteriota</taxon>
        <taxon>Cyanophyceae</taxon>
        <taxon>Oscillatoriophycideae</taxon>
        <taxon>Aerosakkonematales</taxon>
        <taxon>Aerosakkonemataceae</taxon>
        <taxon>Floridanema</taxon>
        <taxon>Floridanema evergladense</taxon>
    </lineage>
</organism>
<keyword evidence="4 6" id="KW-0012">Acyltransferase</keyword>
<dbReference type="EC" id="2.3.1.266" evidence="6"/>
<keyword evidence="6" id="KW-0689">Ribosomal protein</keyword>
<comment type="caution">
    <text evidence="6">The sequence shown here is derived from an EMBL/GenBank/DDBJ whole genome shotgun (WGS) entry which is preliminary data.</text>
</comment>
<evidence type="ECO:0000313" key="6">
    <source>
        <dbReference type="EMBL" id="MFB2839142.1"/>
    </source>
</evidence>
<dbReference type="InterPro" id="IPR050680">
    <property type="entry name" value="YpeA/RimI_acetyltransf"/>
</dbReference>
<dbReference type="NCBIfam" id="TIGR01575">
    <property type="entry name" value="rimI"/>
    <property type="match status" value="1"/>
</dbReference>
<evidence type="ECO:0000256" key="2">
    <source>
        <dbReference type="ARBA" id="ARBA00022490"/>
    </source>
</evidence>
<proteinExistence type="inferred from homology"/>
<dbReference type="InterPro" id="IPR016181">
    <property type="entry name" value="Acyl_CoA_acyltransferase"/>
</dbReference>
<keyword evidence="2" id="KW-0963">Cytoplasm</keyword>
<feature type="domain" description="N-acetyltransferase" evidence="5">
    <location>
        <begin position="5"/>
        <end position="190"/>
    </location>
</feature>
<keyword evidence="6" id="KW-0687">Ribonucleoprotein</keyword>
<dbReference type="GO" id="GO:0005840">
    <property type="term" value="C:ribosome"/>
    <property type="evidence" value="ECO:0007669"/>
    <property type="project" value="UniProtKB-KW"/>
</dbReference>
<dbReference type="PANTHER" id="PTHR43420">
    <property type="entry name" value="ACETYLTRANSFERASE"/>
    <property type="match status" value="1"/>
</dbReference>
<protein>
    <submittedName>
        <fullName evidence="6">Ribosomal protein S18-alanine N-acetyltransferase</fullName>
        <ecNumber evidence="6">2.3.1.266</ecNumber>
    </submittedName>
</protein>
<evidence type="ECO:0000256" key="1">
    <source>
        <dbReference type="ARBA" id="ARBA00005395"/>
    </source>
</evidence>
<dbReference type="CDD" id="cd04301">
    <property type="entry name" value="NAT_SF"/>
    <property type="match status" value="1"/>
</dbReference>